<accession>A0A660LGK2</accession>
<evidence type="ECO:0000313" key="1">
    <source>
        <dbReference type="EMBL" id="RKQ91881.1"/>
    </source>
</evidence>
<dbReference type="InterPro" id="IPR000415">
    <property type="entry name" value="Nitroreductase-like"/>
</dbReference>
<dbReference type="InterPro" id="IPR052544">
    <property type="entry name" value="Bacteriocin_Proc_Enz"/>
</dbReference>
<gene>
    <name evidence="1" type="ORF">C8N24_1714</name>
</gene>
<dbReference type="OrthoDB" id="3723182at2"/>
<dbReference type="SUPFAM" id="SSF55469">
    <property type="entry name" value="FMN-dependent nitroreductase-like"/>
    <property type="match status" value="1"/>
</dbReference>
<name>A0A660LGK2_9ACTN</name>
<comment type="caution">
    <text evidence="1">The sequence shown here is derived from an EMBL/GenBank/DDBJ whole genome shotgun (WGS) entry which is preliminary data.</text>
</comment>
<dbReference type="Gene3D" id="3.40.109.10">
    <property type="entry name" value="NADH Oxidase"/>
    <property type="match status" value="2"/>
</dbReference>
<organism evidence="1 2">
    <name type="scientific">Solirubrobacter pauli</name>
    <dbReference type="NCBI Taxonomy" id="166793"/>
    <lineage>
        <taxon>Bacteria</taxon>
        <taxon>Bacillati</taxon>
        <taxon>Actinomycetota</taxon>
        <taxon>Thermoleophilia</taxon>
        <taxon>Solirubrobacterales</taxon>
        <taxon>Solirubrobacteraceae</taxon>
        <taxon>Solirubrobacter</taxon>
    </lineage>
</organism>
<reference evidence="1 2" key="1">
    <citation type="submission" date="2018-10" db="EMBL/GenBank/DDBJ databases">
        <title>Genomic Encyclopedia of Archaeal and Bacterial Type Strains, Phase II (KMG-II): from individual species to whole genera.</title>
        <authorList>
            <person name="Goeker M."/>
        </authorList>
    </citation>
    <scope>NUCLEOTIDE SEQUENCE [LARGE SCALE GENOMIC DNA]</scope>
    <source>
        <strain evidence="1 2">DSM 14954</strain>
    </source>
</reference>
<sequence>MVDGDTARLYHALTSYQDGDDFPAPPADHPLVLQDLISNDFATWPYPYKRYADDLPRFALPRDLSQDPLARLLFLSSGVVRTAQRENRPQQLFRAAGSAGGRFPLELYVSRADGVHWYDPEAHALVRIGPAAGGEATTLVVTGVPWRTAWRYAERGFRHLYWDAGTMLAQTLALAPAARLFTRFDDAASTRLVGADGVHEFPLALVALGDGAPRIEPGGTSATGAVDHAPRELPLITAAQRAGDGAYAVGDPWPAAPTPPTDDLEDVILRRGSTRRMDASATIAKADYEAALTYALTPASQPHYIAVHGVEDVEPGLYRWPDITTPLRPGNLREELLRLCWDQDLGRDAAFVVMGATHLDRLGDRQYREAQLDAGLVEGRLHLAAYALGFGASGMTFVDSMFPATVGEPLAALLFTCVGVPRYRSKAGGGPGTPTSVVVPVAGLTLPES</sequence>
<protein>
    <recommendedName>
        <fullName evidence="3">SagB-type dehydrogenase family enzyme</fullName>
    </recommendedName>
</protein>
<evidence type="ECO:0008006" key="3">
    <source>
        <dbReference type="Google" id="ProtNLM"/>
    </source>
</evidence>
<dbReference type="Proteomes" id="UP000278962">
    <property type="component" value="Unassembled WGS sequence"/>
</dbReference>
<dbReference type="AlphaFoldDB" id="A0A660LGK2"/>
<evidence type="ECO:0000313" key="2">
    <source>
        <dbReference type="Proteomes" id="UP000278962"/>
    </source>
</evidence>
<dbReference type="CDD" id="cd02142">
    <property type="entry name" value="McbC_SagB-like_oxidoreductase"/>
    <property type="match status" value="1"/>
</dbReference>
<keyword evidence="2" id="KW-1185">Reference proteome</keyword>
<dbReference type="RefSeq" id="WP_121249636.1">
    <property type="nucleotide sequence ID" value="NZ_RBIL01000001.1"/>
</dbReference>
<proteinExistence type="predicted"/>
<dbReference type="PANTHER" id="PTHR43745:SF2">
    <property type="entry name" value="NITROREDUCTASE MJ1384-RELATED"/>
    <property type="match status" value="1"/>
</dbReference>
<dbReference type="EMBL" id="RBIL01000001">
    <property type="protein sequence ID" value="RKQ91881.1"/>
    <property type="molecule type" value="Genomic_DNA"/>
</dbReference>
<dbReference type="PANTHER" id="PTHR43745">
    <property type="entry name" value="NITROREDUCTASE MJ1384-RELATED"/>
    <property type="match status" value="1"/>
</dbReference>
<dbReference type="GO" id="GO:0016491">
    <property type="term" value="F:oxidoreductase activity"/>
    <property type="evidence" value="ECO:0007669"/>
    <property type="project" value="InterPro"/>
</dbReference>